<feature type="transmembrane region" description="Helical" evidence="1">
    <location>
        <begin position="30"/>
        <end position="47"/>
    </location>
</feature>
<gene>
    <name evidence="2" type="ORF">G5C51_19225</name>
</gene>
<dbReference type="PANTHER" id="PTHR30386">
    <property type="entry name" value="MEMBRANE FUSION SUBUNIT OF EMRAB-TOLC MULTIDRUG EFFLUX PUMP"/>
    <property type="match status" value="1"/>
</dbReference>
<keyword evidence="1" id="KW-1133">Transmembrane helix</keyword>
<dbReference type="Gene3D" id="2.40.50.100">
    <property type="match status" value="1"/>
</dbReference>
<name>A0A6G4U2S8_9ACTN</name>
<dbReference type="Proteomes" id="UP000481583">
    <property type="component" value="Unassembled WGS sequence"/>
</dbReference>
<comment type="caution">
    <text evidence="2">The sequence shown here is derived from an EMBL/GenBank/DDBJ whole genome shotgun (WGS) entry which is preliminary data.</text>
</comment>
<dbReference type="PRINTS" id="PR01490">
    <property type="entry name" value="RTXTOXIND"/>
</dbReference>
<dbReference type="InterPro" id="IPR011053">
    <property type="entry name" value="Single_hybrid_motif"/>
</dbReference>
<evidence type="ECO:0000256" key="1">
    <source>
        <dbReference type="SAM" id="Phobius"/>
    </source>
</evidence>
<organism evidence="2 3">
    <name type="scientific">Streptomyces coryli</name>
    <dbReference type="NCBI Taxonomy" id="1128680"/>
    <lineage>
        <taxon>Bacteria</taxon>
        <taxon>Bacillati</taxon>
        <taxon>Actinomycetota</taxon>
        <taxon>Actinomycetes</taxon>
        <taxon>Kitasatosporales</taxon>
        <taxon>Streptomycetaceae</taxon>
        <taxon>Streptomyces</taxon>
    </lineage>
</organism>
<dbReference type="AlphaFoldDB" id="A0A6G4U2S8"/>
<dbReference type="SUPFAM" id="SSF51230">
    <property type="entry name" value="Single hybrid motif"/>
    <property type="match status" value="1"/>
</dbReference>
<accession>A0A6G4U2S8</accession>
<evidence type="ECO:0000313" key="3">
    <source>
        <dbReference type="Proteomes" id="UP000481583"/>
    </source>
</evidence>
<keyword evidence="3" id="KW-1185">Reference proteome</keyword>
<keyword evidence="1" id="KW-0472">Membrane</keyword>
<reference evidence="2 3" key="1">
    <citation type="submission" date="2020-02" db="EMBL/GenBank/DDBJ databases">
        <title>Whole-genome analyses of novel actinobacteria.</title>
        <authorList>
            <person name="Sahin N."/>
        </authorList>
    </citation>
    <scope>NUCLEOTIDE SEQUENCE [LARGE SCALE GENOMIC DNA]</scope>
    <source>
        <strain evidence="2 3">A7024</strain>
    </source>
</reference>
<sequence length="268" mass="28090">MQFRQKALSRLQSPEELDLPVRFARPQGRLVLGVTIVVMAVAAYWALTGSVSSKLTAGGILTRAEGSYLLQSPVSGQVTQVLAREGQVLRAGAPLLKVRTEQGYRAVRAVEGGRVTSLVAKTGAVVTTGADVATVERMRDPGEPLVAMVYVSGGSGAGISPGARVDLTVQSAPQEQYGVLRGKVKAVGRAPQSGQQIAGFLGNPQLAAQFTKGGDPVPVLVELERSAATKSGYRWSSADGPPFRIDSPTPVTGAVHLTAERPVDWLLP</sequence>
<dbReference type="EMBL" id="JAAKZV010000080">
    <property type="protein sequence ID" value="NGN66016.1"/>
    <property type="molecule type" value="Genomic_DNA"/>
</dbReference>
<dbReference type="RefSeq" id="WP_165238984.1">
    <property type="nucleotide sequence ID" value="NZ_JAAKZV010000080.1"/>
</dbReference>
<dbReference type="InterPro" id="IPR050739">
    <property type="entry name" value="MFP"/>
</dbReference>
<protein>
    <submittedName>
        <fullName evidence="2">HlyD family efflux transporter periplasmic adaptor subunit</fullName>
    </submittedName>
</protein>
<evidence type="ECO:0000313" key="2">
    <source>
        <dbReference type="EMBL" id="NGN66016.1"/>
    </source>
</evidence>
<keyword evidence="1" id="KW-0812">Transmembrane</keyword>
<proteinExistence type="predicted"/>